<dbReference type="OrthoDB" id="4937900at2759"/>
<name>W9CQ53_SCLBF</name>
<dbReference type="GO" id="GO:0008270">
    <property type="term" value="F:zinc ion binding"/>
    <property type="evidence" value="ECO:0007669"/>
    <property type="project" value="InterPro"/>
</dbReference>
<dbReference type="PANTHER" id="PTHR47784">
    <property type="entry name" value="STEROL UPTAKE CONTROL PROTEIN 2"/>
    <property type="match status" value="1"/>
</dbReference>
<gene>
    <name evidence="4" type="ORF">SBOR_2893</name>
</gene>
<feature type="region of interest" description="Disordered" evidence="2">
    <location>
        <begin position="44"/>
        <end position="69"/>
    </location>
</feature>
<dbReference type="InterPro" id="IPR053157">
    <property type="entry name" value="Sterol_Uptake_Regulator"/>
</dbReference>
<keyword evidence="1" id="KW-0539">Nucleus</keyword>
<dbReference type="Pfam" id="PF11951">
    <property type="entry name" value="Fungal_trans_2"/>
    <property type="match status" value="1"/>
</dbReference>
<accession>W9CQ53</accession>
<feature type="domain" description="Zn(2)-C6 fungal-type" evidence="3">
    <location>
        <begin position="6"/>
        <end position="28"/>
    </location>
</feature>
<dbReference type="InterPro" id="IPR001138">
    <property type="entry name" value="Zn2Cys6_DnaBD"/>
</dbReference>
<reference evidence="4 5" key="1">
    <citation type="journal article" date="2014" name="Genome Announc.">
        <title>Draft genome sequence of Sclerotinia borealis, a psychrophilic plant pathogenic fungus.</title>
        <authorList>
            <person name="Mardanov A.V."/>
            <person name="Beletsky A.V."/>
            <person name="Kadnikov V.V."/>
            <person name="Ignatov A.N."/>
            <person name="Ravin N.V."/>
        </authorList>
    </citation>
    <scope>NUCLEOTIDE SEQUENCE [LARGE SCALE GENOMIC DNA]</scope>
    <source>
        <strain evidence="5">F-4157</strain>
    </source>
</reference>
<dbReference type="HOGENOM" id="CLU_024934_5_2_1"/>
<dbReference type="CDD" id="cd00067">
    <property type="entry name" value="GAL4"/>
    <property type="match status" value="1"/>
</dbReference>
<dbReference type="Proteomes" id="UP000019487">
    <property type="component" value="Unassembled WGS sequence"/>
</dbReference>
<evidence type="ECO:0000256" key="1">
    <source>
        <dbReference type="ARBA" id="ARBA00023242"/>
    </source>
</evidence>
<evidence type="ECO:0000259" key="3">
    <source>
        <dbReference type="Pfam" id="PF00172"/>
    </source>
</evidence>
<dbReference type="EMBL" id="AYSA01000125">
    <property type="protein sequence ID" value="ESZ96749.1"/>
    <property type="molecule type" value="Genomic_DNA"/>
</dbReference>
<dbReference type="Pfam" id="PF00172">
    <property type="entry name" value="Zn_clus"/>
    <property type="match status" value="1"/>
</dbReference>
<evidence type="ECO:0000313" key="5">
    <source>
        <dbReference type="Proteomes" id="UP000019487"/>
    </source>
</evidence>
<protein>
    <recommendedName>
        <fullName evidence="3">Zn(2)-C6 fungal-type domain-containing protein</fullName>
    </recommendedName>
</protein>
<evidence type="ECO:0000256" key="2">
    <source>
        <dbReference type="SAM" id="MobiDB-lite"/>
    </source>
</evidence>
<evidence type="ECO:0000313" key="4">
    <source>
        <dbReference type="EMBL" id="ESZ96749.1"/>
    </source>
</evidence>
<sequence>MAVLVCDEEKPRCQKCISRDVKCTYPQIRSLIWVDDVPASAKVNREGKKDSNDPLPPVYSLTPPNEQSSTANTLNLENIDLIIHWFTKTVHTVNPTSNPAAVEICQTLILNQAMKHPFLLHGLLALSALHYAESHADPQKYIEIATSHHTQGLTLYRSILPNISEQNTTASIAFSSLTAMFAFGLARPVSVNAESTELLDDLVQIFVLAKGWHTIVNVAGALQPTRASIFLPLPEIKDNTLSADAEAAFNQLYALNQDQTIPLYTQAISSLKTVFQKVEQGENDNPHLALEWGNSVSQEFMQMIRTRDSLALVIVGFSCVIFEKVPQVWLLKGWSRGLFGVVWREVDPVFRGVLEWPRGMIGFEV</sequence>
<organism evidence="4 5">
    <name type="scientific">Sclerotinia borealis (strain F-4128)</name>
    <dbReference type="NCBI Taxonomy" id="1432307"/>
    <lineage>
        <taxon>Eukaryota</taxon>
        <taxon>Fungi</taxon>
        <taxon>Dikarya</taxon>
        <taxon>Ascomycota</taxon>
        <taxon>Pezizomycotina</taxon>
        <taxon>Leotiomycetes</taxon>
        <taxon>Helotiales</taxon>
        <taxon>Sclerotiniaceae</taxon>
        <taxon>Sclerotinia</taxon>
    </lineage>
</organism>
<dbReference type="PANTHER" id="PTHR47784:SF5">
    <property type="entry name" value="STEROL UPTAKE CONTROL PROTEIN 2"/>
    <property type="match status" value="1"/>
</dbReference>
<dbReference type="GO" id="GO:0001228">
    <property type="term" value="F:DNA-binding transcription activator activity, RNA polymerase II-specific"/>
    <property type="evidence" value="ECO:0007669"/>
    <property type="project" value="TreeGrafter"/>
</dbReference>
<dbReference type="AlphaFoldDB" id="W9CQ53"/>
<comment type="caution">
    <text evidence="4">The sequence shown here is derived from an EMBL/GenBank/DDBJ whole genome shotgun (WGS) entry which is preliminary data.</text>
</comment>
<keyword evidence="5" id="KW-1185">Reference proteome</keyword>
<proteinExistence type="predicted"/>
<dbReference type="InterPro" id="IPR021858">
    <property type="entry name" value="Fun_TF"/>
</dbReference>